<dbReference type="PANTHER" id="PTHR36737">
    <property type="entry name" value="EXPRESSED PROTEIN"/>
    <property type="match status" value="1"/>
</dbReference>
<reference evidence="2 3" key="1">
    <citation type="journal article" date="2023" name="Plants (Basel)">
        <title>Bridging the Gap: Combining Genomics and Transcriptomics Approaches to Understand Stylosanthes scabra, an Orphan Legume from the Brazilian Caatinga.</title>
        <authorList>
            <person name="Ferreira-Neto J.R.C."/>
            <person name="da Silva M.D."/>
            <person name="Binneck E."/>
            <person name="de Melo N.F."/>
            <person name="da Silva R.H."/>
            <person name="de Melo A.L.T.M."/>
            <person name="Pandolfi V."/>
            <person name="Bustamante F.O."/>
            <person name="Brasileiro-Vidal A.C."/>
            <person name="Benko-Iseppon A.M."/>
        </authorList>
    </citation>
    <scope>NUCLEOTIDE SEQUENCE [LARGE SCALE GENOMIC DNA]</scope>
    <source>
        <tissue evidence="2">Leaves</tissue>
    </source>
</reference>
<dbReference type="PANTHER" id="PTHR36737:SF1">
    <property type="entry name" value="EXPRESSED PROTEIN"/>
    <property type="match status" value="1"/>
</dbReference>
<accession>A0ABU6VCA3</accession>
<comment type="caution">
    <text evidence="2">The sequence shown here is derived from an EMBL/GenBank/DDBJ whole genome shotgun (WGS) entry which is preliminary data.</text>
</comment>
<proteinExistence type="predicted"/>
<organism evidence="2 3">
    <name type="scientific">Stylosanthes scabra</name>
    <dbReference type="NCBI Taxonomy" id="79078"/>
    <lineage>
        <taxon>Eukaryota</taxon>
        <taxon>Viridiplantae</taxon>
        <taxon>Streptophyta</taxon>
        <taxon>Embryophyta</taxon>
        <taxon>Tracheophyta</taxon>
        <taxon>Spermatophyta</taxon>
        <taxon>Magnoliopsida</taxon>
        <taxon>eudicotyledons</taxon>
        <taxon>Gunneridae</taxon>
        <taxon>Pentapetalae</taxon>
        <taxon>rosids</taxon>
        <taxon>fabids</taxon>
        <taxon>Fabales</taxon>
        <taxon>Fabaceae</taxon>
        <taxon>Papilionoideae</taxon>
        <taxon>50 kb inversion clade</taxon>
        <taxon>dalbergioids sensu lato</taxon>
        <taxon>Dalbergieae</taxon>
        <taxon>Pterocarpus clade</taxon>
        <taxon>Stylosanthes</taxon>
    </lineage>
</organism>
<name>A0ABU6VCA3_9FABA</name>
<protein>
    <submittedName>
        <fullName evidence="2">Uncharacterized protein</fullName>
    </submittedName>
</protein>
<feature type="transmembrane region" description="Helical" evidence="1">
    <location>
        <begin position="171"/>
        <end position="193"/>
    </location>
</feature>
<sequence length="228" mass="25325">MFPCFSHPPHPNALFIMKQPDPIGDGFGQPAIIEAAGPNCIVPGQVIMPRNLLRVKPSSNPFESHNHQQPPPPTTIHRHHHLSVCLTLTLTPATTIVRVSEPPTLTVAAPLPISSPLQQRRHTVVRMKSAVAVVKLAALSATVSGSLPFHLRWPLSQRHHYRLEKDLSGVAVLSDGLRLFYLILLFIGFAFAFEIFDSCLRFFLVGLVSWPSCMPRIFNFELTLVPKL</sequence>
<feature type="transmembrane region" description="Helical" evidence="1">
    <location>
        <begin position="130"/>
        <end position="151"/>
    </location>
</feature>
<keyword evidence="3" id="KW-1185">Reference proteome</keyword>
<keyword evidence="1" id="KW-0472">Membrane</keyword>
<dbReference type="Proteomes" id="UP001341840">
    <property type="component" value="Unassembled WGS sequence"/>
</dbReference>
<evidence type="ECO:0000313" key="3">
    <source>
        <dbReference type="Proteomes" id="UP001341840"/>
    </source>
</evidence>
<evidence type="ECO:0000313" key="2">
    <source>
        <dbReference type="EMBL" id="MED6171067.1"/>
    </source>
</evidence>
<gene>
    <name evidence="2" type="ORF">PIB30_037183</name>
</gene>
<dbReference type="EMBL" id="JASCZI010151220">
    <property type="protein sequence ID" value="MED6171067.1"/>
    <property type="molecule type" value="Genomic_DNA"/>
</dbReference>
<evidence type="ECO:0000256" key="1">
    <source>
        <dbReference type="SAM" id="Phobius"/>
    </source>
</evidence>
<keyword evidence="1" id="KW-0812">Transmembrane</keyword>
<keyword evidence="1" id="KW-1133">Transmembrane helix</keyword>